<dbReference type="Proteomes" id="UP000499080">
    <property type="component" value="Unassembled WGS sequence"/>
</dbReference>
<evidence type="ECO:0000313" key="3">
    <source>
        <dbReference type="Proteomes" id="UP000499080"/>
    </source>
</evidence>
<sequence length="111" mass="12275">MVKTSNAVLNKYPNLVSPVIPRISVLKNTNYSEIFISNRKGFPSIIAYTATASKGRQRRTAKLAVRTRMTLSGPLRYFKGAGPLTRPLLDKATSHFRKRPPPMGTAPSAFN</sequence>
<accession>A0A4Y2G7Q4</accession>
<organism evidence="2 3">
    <name type="scientific">Araneus ventricosus</name>
    <name type="common">Orbweaver spider</name>
    <name type="synonym">Epeira ventricosa</name>
    <dbReference type="NCBI Taxonomy" id="182803"/>
    <lineage>
        <taxon>Eukaryota</taxon>
        <taxon>Metazoa</taxon>
        <taxon>Ecdysozoa</taxon>
        <taxon>Arthropoda</taxon>
        <taxon>Chelicerata</taxon>
        <taxon>Arachnida</taxon>
        <taxon>Araneae</taxon>
        <taxon>Araneomorphae</taxon>
        <taxon>Entelegynae</taxon>
        <taxon>Araneoidea</taxon>
        <taxon>Araneidae</taxon>
        <taxon>Araneus</taxon>
    </lineage>
</organism>
<gene>
    <name evidence="2" type="ORF">AVEN_32526_1</name>
</gene>
<dbReference type="AlphaFoldDB" id="A0A4Y2G7Q4"/>
<name>A0A4Y2G7Q4_ARAVE</name>
<comment type="caution">
    <text evidence="2">The sequence shown here is derived from an EMBL/GenBank/DDBJ whole genome shotgun (WGS) entry which is preliminary data.</text>
</comment>
<dbReference type="EMBL" id="BGPR01001253">
    <property type="protein sequence ID" value="GBM49401.1"/>
    <property type="molecule type" value="Genomic_DNA"/>
</dbReference>
<feature type="region of interest" description="Disordered" evidence="1">
    <location>
        <begin position="92"/>
        <end position="111"/>
    </location>
</feature>
<reference evidence="2 3" key="1">
    <citation type="journal article" date="2019" name="Sci. Rep.">
        <title>Orb-weaving spider Araneus ventricosus genome elucidates the spidroin gene catalogue.</title>
        <authorList>
            <person name="Kono N."/>
            <person name="Nakamura H."/>
            <person name="Ohtoshi R."/>
            <person name="Moran D.A.P."/>
            <person name="Shinohara A."/>
            <person name="Yoshida Y."/>
            <person name="Fujiwara M."/>
            <person name="Mori M."/>
            <person name="Tomita M."/>
            <person name="Arakawa K."/>
        </authorList>
    </citation>
    <scope>NUCLEOTIDE SEQUENCE [LARGE SCALE GENOMIC DNA]</scope>
</reference>
<evidence type="ECO:0000313" key="2">
    <source>
        <dbReference type="EMBL" id="GBM49401.1"/>
    </source>
</evidence>
<protein>
    <submittedName>
        <fullName evidence="2">Uncharacterized protein</fullName>
    </submittedName>
</protein>
<keyword evidence="3" id="KW-1185">Reference proteome</keyword>
<proteinExistence type="predicted"/>
<evidence type="ECO:0000256" key="1">
    <source>
        <dbReference type="SAM" id="MobiDB-lite"/>
    </source>
</evidence>